<name>A0A318LLK1_9PSEU</name>
<evidence type="ECO:0000256" key="1">
    <source>
        <dbReference type="SAM" id="MobiDB-lite"/>
    </source>
</evidence>
<dbReference type="Pfam" id="PF06243">
    <property type="entry name" value="PaaB"/>
    <property type="match status" value="1"/>
</dbReference>
<dbReference type="InterPro" id="IPR038693">
    <property type="entry name" value="PaaB_sf"/>
</dbReference>
<accession>A0A318LLK1</accession>
<organism evidence="2 3">
    <name type="scientific">Prauserella flavalba</name>
    <dbReference type="NCBI Taxonomy" id="1477506"/>
    <lineage>
        <taxon>Bacteria</taxon>
        <taxon>Bacillati</taxon>
        <taxon>Actinomycetota</taxon>
        <taxon>Actinomycetes</taxon>
        <taxon>Pseudonocardiales</taxon>
        <taxon>Pseudonocardiaceae</taxon>
        <taxon>Prauserella</taxon>
    </lineage>
</organism>
<feature type="region of interest" description="Disordered" evidence="1">
    <location>
        <begin position="74"/>
        <end position="115"/>
    </location>
</feature>
<comment type="caution">
    <text evidence="2">The sequence shown here is derived from an EMBL/GenBank/DDBJ whole genome shotgun (WGS) entry which is preliminary data.</text>
</comment>
<evidence type="ECO:0000313" key="3">
    <source>
        <dbReference type="Proteomes" id="UP000247892"/>
    </source>
</evidence>
<dbReference type="EMBL" id="MASU01000012">
    <property type="protein sequence ID" value="PXY25511.1"/>
    <property type="molecule type" value="Genomic_DNA"/>
</dbReference>
<sequence>MRPGTEEDSYEVFARYGKQSEPIRWVGSVRAAEPTLAWHAAKEIYTRREECTVLWIAKRSGMVFSTADDLESLKSGGRLDYRTPGFPGRHRRDRERAAQGTRTGQPSTESAGAPS</sequence>
<evidence type="ECO:0008006" key="4">
    <source>
        <dbReference type="Google" id="ProtNLM"/>
    </source>
</evidence>
<protein>
    <recommendedName>
        <fullName evidence="4">1,2-phenylacetyl-CoA epoxidase subunit B</fullName>
    </recommendedName>
</protein>
<feature type="compositionally biased region" description="Polar residues" evidence="1">
    <location>
        <begin position="100"/>
        <end position="115"/>
    </location>
</feature>
<proteinExistence type="predicted"/>
<reference evidence="2 3" key="1">
    <citation type="submission" date="2016-07" db="EMBL/GenBank/DDBJ databases">
        <title>Draft genome sequence of Prauserella sp. YIM 121212, isolated from alkaline soil.</title>
        <authorList>
            <person name="Ruckert C."/>
            <person name="Albersmeier A."/>
            <person name="Jiang C.-L."/>
            <person name="Jiang Y."/>
            <person name="Kalinowski J."/>
            <person name="Schneider O."/>
            <person name="Winkler A."/>
            <person name="Zotchev S.B."/>
        </authorList>
    </citation>
    <scope>NUCLEOTIDE SEQUENCE [LARGE SCALE GENOMIC DNA]</scope>
    <source>
        <strain evidence="2 3">YIM 121212</strain>
    </source>
</reference>
<evidence type="ECO:0000313" key="2">
    <source>
        <dbReference type="EMBL" id="PXY25511.1"/>
    </source>
</evidence>
<keyword evidence="3" id="KW-1185">Reference proteome</keyword>
<dbReference type="OrthoDB" id="8593533at2"/>
<dbReference type="RefSeq" id="WP_110341137.1">
    <property type="nucleotide sequence ID" value="NZ_JBHVKT010000006.1"/>
</dbReference>
<dbReference type="InterPro" id="IPR009359">
    <property type="entry name" value="PaaB"/>
</dbReference>
<dbReference type="Proteomes" id="UP000247892">
    <property type="component" value="Unassembled WGS sequence"/>
</dbReference>
<dbReference type="AlphaFoldDB" id="A0A318LLK1"/>
<dbReference type="Gene3D" id="3.10.20.520">
    <property type="entry name" value="Phenylacetic acid degradation B"/>
    <property type="match status" value="1"/>
</dbReference>
<gene>
    <name evidence="2" type="ORF">BA062_25445</name>
</gene>